<feature type="transmembrane region" description="Helical" evidence="1">
    <location>
        <begin position="51"/>
        <end position="71"/>
    </location>
</feature>
<gene>
    <name evidence="3" type="ORF">NAT47_04825</name>
</gene>
<feature type="transmembrane region" description="Helical" evidence="1">
    <location>
        <begin position="153"/>
        <end position="179"/>
    </location>
</feature>
<evidence type="ECO:0000313" key="4">
    <source>
        <dbReference type="Proteomes" id="UP001203342"/>
    </source>
</evidence>
<keyword evidence="1" id="KW-0812">Transmembrane</keyword>
<feature type="transmembrane region" description="Helical" evidence="1">
    <location>
        <begin position="92"/>
        <end position="111"/>
    </location>
</feature>
<dbReference type="Pfam" id="PF01757">
    <property type="entry name" value="Acyl_transf_3"/>
    <property type="match status" value="1"/>
</dbReference>
<dbReference type="InterPro" id="IPR050879">
    <property type="entry name" value="Acyltransferase_3"/>
</dbReference>
<keyword evidence="3" id="KW-0012">Acyltransferase</keyword>
<feature type="transmembrane region" description="Helical" evidence="1">
    <location>
        <begin position="123"/>
        <end position="141"/>
    </location>
</feature>
<dbReference type="RefSeq" id="WP_250580834.1">
    <property type="nucleotide sequence ID" value="NZ_JAMLJN010000003.1"/>
</dbReference>
<feature type="transmembrane region" description="Helical" evidence="1">
    <location>
        <begin position="21"/>
        <end position="45"/>
    </location>
</feature>
<feature type="domain" description="Acyltransferase 3" evidence="2">
    <location>
        <begin position="13"/>
        <end position="309"/>
    </location>
</feature>
<feature type="transmembrane region" description="Helical" evidence="1">
    <location>
        <begin position="295"/>
        <end position="315"/>
    </location>
</feature>
<evidence type="ECO:0000256" key="1">
    <source>
        <dbReference type="SAM" id="Phobius"/>
    </source>
</evidence>
<keyword evidence="3" id="KW-0808">Transferase</keyword>
<accession>A0ABT0TFQ2</accession>
<evidence type="ECO:0000313" key="3">
    <source>
        <dbReference type="EMBL" id="MCL9769734.1"/>
    </source>
</evidence>
<dbReference type="GO" id="GO:0016746">
    <property type="term" value="F:acyltransferase activity"/>
    <property type="evidence" value="ECO:0007669"/>
    <property type="project" value="UniProtKB-KW"/>
</dbReference>
<feature type="transmembrane region" description="Helical" evidence="1">
    <location>
        <begin position="221"/>
        <end position="250"/>
    </location>
</feature>
<keyword evidence="1" id="KW-0472">Membrane</keyword>
<feature type="transmembrane region" description="Helical" evidence="1">
    <location>
        <begin position="270"/>
        <end position="288"/>
    </location>
</feature>
<sequence length="328" mass="39121">MLENKIYKNIPILNSLRFFAAFSVCVFHFVCTTNGLIYNELIIFIFDHGKYGVQMFFVISGFVIPWSMYNSNYKINKIFKFLLKRFLRLEPPYIISMILFISIILTLRIGLNIFDVQFSLEQILLHFGYLIPFFEGFKWLNDVYWSLAIEFQYYLLISILFPLFIHSNSIYRYILYFLFLSLSINSNFSFIFYWLPIFLMGIIIFLKFIEKIKIIEFYSLLLLLTIWVIYFYGIACGVFSIVTVILILYFKNNELKTLSFLGEFSYSLYLIHNFTGAILINLLSPYMINLWQKILLLIFSLVISYILAWVMFILIEKPSKKWSATIKY</sequence>
<evidence type="ECO:0000259" key="2">
    <source>
        <dbReference type="Pfam" id="PF01757"/>
    </source>
</evidence>
<proteinExistence type="predicted"/>
<feature type="transmembrane region" description="Helical" evidence="1">
    <location>
        <begin position="191"/>
        <end position="209"/>
    </location>
</feature>
<protein>
    <submittedName>
        <fullName evidence="3">Acyltransferase</fullName>
    </submittedName>
</protein>
<dbReference type="EMBL" id="JAMLJN010000003">
    <property type="protein sequence ID" value="MCL9769734.1"/>
    <property type="molecule type" value="Genomic_DNA"/>
</dbReference>
<keyword evidence="4" id="KW-1185">Reference proteome</keyword>
<dbReference type="InterPro" id="IPR002656">
    <property type="entry name" value="Acyl_transf_3_dom"/>
</dbReference>
<name>A0ABT0TFQ2_9FLAO</name>
<dbReference type="Proteomes" id="UP001203342">
    <property type="component" value="Unassembled WGS sequence"/>
</dbReference>
<reference evidence="3 4" key="1">
    <citation type="submission" date="2022-05" db="EMBL/GenBank/DDBJ databases">
        <title>Flavobacterium sp., isolated from activated sludge.</title>
        <authorList>
            <person name="Ran Q."/>
        </authorList>
    </citation>
    <scope>NUCLEOTIDE SEQUENCE [LARGE SCALE GENOMIC DNA]</scope>
    <source>
        <strain evidence="3 4">HXWNR69</strain>
    </source>
</reference>
<organism evidence="3 4">
    <name type="scientific">Flavobacterium fragile</name>
    <dbReference type="NCBI Taxonomy" id="2949085"/>
    <lineage>
        <taxon>Bacteria</taxon>
        <taxon>Pseudomonadati</taxon>
        <taxon>Bacteroidota</taxon>
        <taxon>Flavobacteriia</taxon>
        <taxon>Flavobacteriales</taxon>
        <taxon>Flavobacteriaceae</taxon>
        <taxon>Flavobacterium</taxon>
    </lineage>
</organism>
<comment type="caution">
    <text evidence="3">The sequence shown here is derived from an EMBL/GenBank/DDBJ whole genome shotgun (WGS) entry which is preliminary data.</text>
</comment>
<keyword evidence="1" id="KW-1133">Transmembrane helix</keyword>
<dbReference type="PANTHER" id="PTHR23028">
    <property type="entry name" value="ACETYLTRANSFERASE"/>
    <property type="match status" value="1"/>
</dbReference>